<proteinExistence type="predicted"/>
<dbReference type="GO" id="GO:0030246">
    <property type="term" value="F:carbohydrate binding"/>
    <property type="evidence" value="ECO:0007669"/>
    <property type="project" value="UniProtKB-KW"/>
</dbReference>
<evidence type="ECO:0000256" key="3">
    <source>
        <dbReference type="ARBA" id="ARBA00022729"/>
    </source>
</evidence>
<keyword evidence="4" id="KW-0430">Lectin</keyword>
<dbReference type="Proteomes" id="UP000472265">
    <property type="component" value="Chromosome 22"/>
</dbReference>
<dbReference type="AlphaFoldDB" id="A0A671V528"/>
<dbReference type="InterPro" id="IPR018378">
    <property type="entry name" value="C-type_lectin_CS"/>
</dbReference>
<name>A0A671V528_SPAAU</name>
<dbReference type="PROSITE" id="PS50041">
    <property type="entry name" value="C_TYPE_LECTIN_2"/>
    <property type="match status" value="1"/>
</dbReference>
<evidence type="ECO:0000256" key="6">
    <source>
        <dbReference type="SAM" id="SignalP"/>
    </source>
</evidence>
<dbReference type="PANTHER" id="PTHR22799:SF1">
    <property type="entry name" value="C-TYPE LECTIN DOMAIN FAMILY 11 MEMBER A"/>
    <property type="match status" value="1"/>
</dbReference>
<evidence type="ECO:0000256" key="5">
    <source>
        <dbReference type="ARBA" id="ARBA00023157"/>
    </source>
</evidence>
<protein>
    <submittedName>
        <fullName evidence="8">C-type lectin domain containing 11A</fullName>
    </submittedName>
</protein>
<sequence>MWKTANRMTFCTDFHVSLCLLFPHMAAKVGELEDKIQEVYQHSKDNRKETGRLEASRKCLERGGRMAMPRDRKEQEALADYVKSFFHPGNWPVWLGINDLRSEGMYLFDDGTRVQYFQWRKHFLSSQPDGGRRENCVAMSSDDGDWWDHYCDRTMNYLCEFDDRYHFLKSLE</sequence>
<feature type="domain" description="C-type lectin" evidence="7">
    <location>
        <begin position="54"/>
        <end position="160"/>
    </location>
</feature>
<evidence type="ECO:0000313" key="9">
    <source>
        <dbReference type="Proteomes" id="UP000472265"/>
    </source>
</evidence>
<keyword evidence="2" id="KW-0964">Secreted</keyword>
<dbReference type="GO" id="GO:0008083">
    <property type="term" value="F:growth factor activity"/>
    <property type="evidence" value="ECO:0007669"/>
    <property type="project" value="TreeGrafter"/>
</dbReference>
<dbReference type="InParanoid" id="A0A671V528"/>
<dbReference type="OMA" id="CAVYISA"/>
<reference evidence="8" key="2">
    <citation type="submission" date="2025-08" db="UniProtKB">
        <authorList>
            <consortium name="Ensembl"/>
        </authorList>
    </citation>
    <scope>IDENTIFICATION</scope>
</reference>
<dbReference type="Pfam" id="PF00059">
    <property type="entry name" value="Lectin_C"/>
    <property type="match status" value="1"/>
</dbReference>
<evidence type="ECO:0000256" key="1">
    <source>
        <dbReference type="ARBA" id="ARBA00004613"/>
    </source>
</evidence>
<reference evidence="8" key="3">
    <citation type="submission" date="2025-09" db="UniProtKB">
        <authorList>
            <consortium name="Ensembl"/>
        </authorList>
    </citation>
    <scope>IDENTIFICATION</scope>
</reference>
<evidence type="ECO:0000313" key="8">
    <source>
        <dbReference type="Ensembl" id="ENSSAUP00010021263.1"/>
    </source>
</evidence>
<dbReference type="Gene3D" id="3.10.100.10">
    <property type="entry name" value="Mannose-Binding Protein A, subunit A"/>
    <property type="match status" value="1"/>
</dbReference>
<keyword evidence="3 6" id="KW-0732">Signal</keyword>
<keyword evidence="5" id="KW-1015">Disulfide bond</keyword>
<feature type="signal peptide" evidence="6">
    <location>
        <begin position="1"/>
        <end position="27"/>
    </location>
</feature>
<dbReference type="GO" id="GO:0005615">
    <property type="term" value="C:extracellular space"/>
    <property type="evidence" value="ECO:0007669"/>
    <property type="project" value="TreeGrafter"/>
</dbReference>
<dbReference type="GeneTree" id="ENSGT00950000183186"/>
<dbReference type="GO" id="GO:0001503">
    <property type="term" value="P:ossification"/>
    <property type="evidence" value="ECO:0007669"/>
    <property type="project" value="TreeGrafter"/>
</dbReference>
<keyword evidence="9" id="KW-1185">Reference proteome</keyword>
<evidence type="ECO:0000259" key="7">
    <source>
        <dbReference type="PROSITE" id="PS50041"/>
    </source>
</evidence>
<dbReference type="Ensembl" id="ENSSAUT00010022476.1">
    <property type="protein sequence ID" value="ENSSAUP00010021263.1"/>
    <property type="gene ID" value="ENSSAUG00010009447.1"/>
</dbReference>
<organism evidence="8 9">
    <name type="scientific">Sparus aurata</name>
    <name type="common">Gilthead sea bream</name>
    <dbReference type="NCBI Taxonomy" id="8175"/>
    <lineage>
        <taxon>Eukaryota</taxon>
        <taxon>Metazoa</taxon>
        <taxon>Chordata</taxon>
        <taxon>Craniata</taxon>
        <taxon>Vertebrata</taxon>
        <taxon>Euteleostomi</taxon>
        <taxon>Actinopterygii</taxon>
        <taxon>Neopterygii</taxon>
        <taxon>Teleostei</taxon>
        <taxon>Neoteleostei</taxon>
        <taxon>Acanthomorphata</taxon>
        <taxon>Eupercaria</taxon>
        <taxon>Spariformes</taxon>
        <taxon>Sparidae</taxon>
        <taxon>Sparus</taxon>
    </lineage>
</organism>
<dbReference type="InterPro" id="IPR016187">
    <property type="entry name" value="CTDL_fold"/>
</dbReference>
<reference evidence="8" key="1">
    <citation type="submission" date="2021-04" db="EMBL/GenBank/DDBJ databases">
        <authorList>
            <consortium name="Wellcome Sanger Institute Data Sharing"/>
        </authorList>
    </citation>
    <scope>NUCLEOTIDE SEQUENCE [LARGE SCALE GENOMIC DNA]</scope>
</reference>
<dbReference type="InterPro" id="IPR001304">
    <property type="entry name" value="C-type_lectin-like"/>
</dbReference>
<dbReference type="InterPro" id="IPR051663">
    <property type="entry name" value="CLec_Tetranectin-domain"/>
</dbReference>
<dbReference type="SUPFAM" id="SSF56436">
    <property type="entry name" value="C-type lectin-like"/>
    <property type="match status" value="1"/>
</dbReference>
<dbReference type="PANTHER" id="PTHR22799">
    <property type="entry name" value="TETRANECTIN-RELATED"/>
    <property type="match status" value="1"/>
</dbReference>
<accession>A0A671V528</accession>
<dbReference type="PROSITE" id="PS00615">
    <property type="entry name" value="C_TYPE_LECTIN_1"/>
    <property type="match status" value="1"/>
</dbReference>
<comment type="subcellular location">
    <subcellularLocation>
        <location evidence="1">Secreted</location>
    </subcellularLocation>
</comment>
<dbReference type="SMART" id="SM00034">
    <property type="entry name" value="CLECT"/>
    <property type="match status" value="1"/>
</dbReference>
<evidence type="ECO:0000256" key="2">
    <source>
        <dbReference type="ARBA" id="ARBA00022525"/>
    </source>
</evidence>
<evidence type="ECO:0000256" key="4">
    <source>
        <dbReference type="ARBA" id="ARBA00022734"/>
    </source>
</evidence>
<feature type="chain" id="PRO_5025431464" evidence="6">
    <location>
        <begin position="28"/>
        <end position="172"/>
    </location>
</feature>
<dbReference type="InterPro" id="IPR016186">
    <property type="entry name" value="C-type_lectin-like/link_sf"/>
</dbReference>